<dbReference type="RefSeq" id="WP_011270137.1">
    <property type="nucleotide sequence ID" value="NZ_LC554899.1"/>
</dbReference>
<protein>
    <submittedName>
        <fullName evidence="1">Uncharacterized protein</fullName>
    </submittedName>
</protein>
<evidence type="ECO:0000313" key="1">
    <source>
        <dbReference type="EMBL" id="BCI56223.1"/>
    </source>
</evidence>
<reference evidence="1" key="1">
    <citation type="submission" date="2020-06" db="EMBL/GenBank/DDBJ databases">
        <title>Characterization of multiresistant Pasteurella multocida isolate from swine.</title>
        <authorList>
            <person name="Suei M."/>
            <person name="Nakakohis M."/>
            <person name="Usui M."/>
            <person name="Murata R."/>
            <person name="Uchida I."/>
        </authorList>
    </citation>
    <scope>NUCLEOTIDE SEQUENCE</scope>
    <source>
        <strain evidence="1">RU2703</strain>
        <plasmid evidence="1">pMN1</plasmid>
    </source>
</reference>
<accession>A0A7G1HQ24</accession>
<name>A0A7G1HQ24_PASMD</name>
<dbReference type="EMBL" id="LC554899">
    <property type="protein sequence ID" value="BCI56223.1"/>
    <property type="molecule type" value="Genomic_DNA"/>
</dbReference>
<keyword evidence="1" id="KW-0614">Plasmid</keyword>
<organism evidence="1">
    <name type="scientific">Pasteurella multocida</name>
    <dbReference type="NCBI Taxonomy" id="747"/>
    <lineage>
        <taxon>Bacteria</taxon>
        <taxon>Pseudomonadati</taxon>
        <taxon>Pseudomonadota</taxon>
        <taxon>Gammaproteobacteria</taxon>
        <taxon>Pasteurellales</taxon>
        <taxon>Pasteurellaceae</taxon>
        <taxon>Pasteurella</taxon>
    </lineage>
</organism>
<dbReference type="AlphaFoldDB" id="A0A7G1HQ24"/>
<sequence length="42" mass="4975">MKDYQPTNPELLNYAVELLESGKIDGIKCYNVRFRLPEKKFI</sequence>
<proteinExistence type="predicted"/>
<geneLocation type="plasmid" evidence="1">
    <name>pMN1</name>
</geneLocation>